<dbReference type="GO" id="GO:0008270">
    <property type="term" value="F:zinc ion binding"/>
    <property type="evidence" value="ECO:0007669"/>
    <property type="project" value="TreeGrafter"/>
</dbReference>
<dbReference type="Pfam" id="PF12037">
    <property type="entry name" value="ATAD3_N"/>
    <property type="match status" value="1"/>
</dbReference>
<dbReference type="SMART" id="SM00382">
    <property type="entry name" value="AAA"/>
    <property type="match status" value="1"/>
</dbReference>
<dbReference type="InParanoid" id="D7FW02"/>
<dbReference type="PANTHER" id="PTHR23075">
    <property type="entry name" value="PUTATIVE ATP-ASE"/>
    <property type="match status" value="1"/>
</dbReference>
<evidence type="ECO:0000313" key="7">
    <source>
        <dbReference type="Proteomes" id="UP000002630"/>
    </source>
</evidence>
<evidence type="ECO:0000256" key="1">
    <source>
        <dbReference type="ARBA" id="ARBA00022741"/>
    </source>
</evidence>
<dbReference type="Pfam" id="PF00004">
    <property type="entry name" value="AAA"/>
    <property type="match status" value="1"/>
</dbReference>
<dbReference type="FunCoup" id="D7FW02">
    <property type="interactions" value="64"/>
</dbReference>
<evidence type="ECO:0000313" key="6">
    <source>
        <dbReference type="EMBL" id="CBJ25522.1"/>
    </source>
</evidence>
<evidence type="ECO:0000259" key="5">
    <source>
        <dbReference type="SMART" id="SM00382"/>
    </source>
</evidence>
<feature type="coiled-coil region" evidence="3">
    <location>
        <begin position="121"/>
        <end position="206"/>
    </location>
</feature>
<dbReference type="InterPro" id="IPR027417">
    <property type="entry name" value="P-loop_NTPase"/>
</dbReference>
<dbReference type="InterPro" id="IPR003959">
    <property type="entry name" value="ATPase_AAA_core"/>
</dbReference>
<feature type="domain" description="AAA+ ATPase" evidence="5">
    <location>
        <begin position="362"/>
        <end position="495"/>
    </location>
</feature>
<evidence type="ECO:0000256" key="2">
    <source>
        <dbReference type="ARBA" id="ARBA00022840"/>
    </source>
</evidence>
<sequence length="509" mass="56620">MGLLDGLFGPEGGEDGSKAGDTLGGSDATAKELAAGGPPLARDTPPPQDPGIYSHGGAGFNAEPMERAVQLAFELGRERNPSVLAHERRSKLTKTRAEVSDKTGEFHHWATEADKHIDHKVREEAARMRELKDEHSRAREEFRDRLKRQRAVDKMQLAKLEREKQQEMEQELAAKQEQIRRETIELEAQLRQKTELERVKMETEGRILAERKNHDLRLEQKRQQAADTRETVLSGLKLTGETLGQGIAEFLGNRQEMTAVVLGLSAAALGIYSAKMGTGVMGRYVEARLGRPSLVRETSRRSAGEILKHPLQGARRLFKSVKPGDALEGDASLPKAIFVPQMEQRLRRVAESSSNTRANRAPFRHLLLHGPPGTGKTLFAKGLARHSGLDYAIITGGDVAPLGREAVSEMHKLFDWAQASRRGVLLFVDEADAFLRRRSTERISEDMRNALNAFLYRTGEQTDRFMVVYASNQPEQFDDAINDRIDEMGFVEVSNVPAPLADCLLPTAL</sequence>
<dbReference type="InterPro" id="IPR003593">
    <property type="entry name" value="AAA+_ATPase"/>
</dbReference>
<dbReference type="GO" id="GO:0016887">
    <property type="term" value="F:ATP hydrolysis activity"/>
    <property type="evidence" value="ECO:0007669"/>
    <property type="project" value="InterPro"/>
</dbReference>
<name>D7FW02_ECTSI</name>
<evidence type="ECO:0000256" key="4">
    <source>
        <dbReference type="SAM" id="MobiDB-lite"/>
    </source>
</evidence>
<dbReference type="OrthoDB" id="199596at2759"/>
<keyword evidence="7" id="KW-1185">Reference proteome</keyword>
<organism evidence="6 7">
    <name type="scientific">Ectocarpus siliculosus</name>
    <name type="common">Brown alga</name>
    <name type="synonym">Conferva siliculosa</name>
    <dbReference type="NCBI Taxonomy" id="2880"/>
    <lineage>
        <taxon>Eukaryota</taxon>
        <taxon>Sar</taxon>
        <taxon>Stramenopiles</taxon>
        <taxon>Ochrophyta</taxon>
        <taxon>PX clade</taxon>
        <taxon>Phaeophyceae</taxon>
        <taxon>Ectocarpales</taxon>
        <taxon>Ectocarpaceae</taxon>
        <taxon>Ectocarpus</taxon>
    </lineage>
</organism>
<reference evidence="6 7" key="1">
    <citation type="journal article" date="2010" name="Nature">
        <title>The Ectocarpus genome and the independent evolution of multicellularity in brown algae.</title>
        <authorList>
            <person name="Cock J.M."/>
            <person name="Sterck L."/>
            <person name="Rouze P."/>
            <person name="Scornet D."/>
            <person name="Allen A.E."/>
            <person name="Amoutzias G."/>
            <person name="Anthouard V."/>
            <person name="Artiguenave F."/>
            <person name="Aury J.M."/>
            <person name="Badger J.H."/>
            <person name="Beszteri B."/>
            <person name="Billiau K."/>
            <person name="Bonnet E."/>
            <person name="Bothwell J.H."/>
            <person name="Bowler C."/>
            <person name="Boyen C."/>
            <person name="Brownlee C."/>
            <person name="Carrano C.J."/>
            <person name="Charrier B."/>
            <person name="Cho G.Y."/>
            <person name="Coelho S.M."/>
            <person name="Collen J."/>
            <person name="Corre E."/>
            <person name="Da Silva C."/>
            <person name="Delage L."/>
            <person name="Delaroque N."/>
            <person name="Dittami S.M."/>
            <person name="Doulbeau S."/>
            <person name="Elias M."/>
            <person name="Farnham G."/>
            <person name="Gachon C.M."/>
            <person name="Gschloessl B."/>
            <person name="Heesch S."/>
            <person name="Jabbari K."/>
            <person name="Jubin C."/>
            <person name="Kawai H."/>
            <person name="Kimura K."/>
            <person name="Kloareg B."/>
            <person name="Kupper F.C."/>
            <person name="Lang D."/>
            <person name="Le Bail A."/>
            <person name="Leblanc C."/>
            <person name="Lerouge P."/>
            <person name="Lohr M."/>
            <person name="Lopez P.J."/>
            <person name="Martens C."/>
            <person name="Maumus F."/>
            <person name="Michel G."/>
            <person name="Miranda-Saavedra D."/>
            <person name="Morales J."/>
            <person name="Moreau H."/>
            <person name="Motomura T."/>
            <person name="Nagasato C."/>
            <person name="Napoli C.A."/>
            <person name="Nelson D.R."/>
            <person name="Nyvall-Collen P."/>
            <person name="Peters A.F."/>
            <person name="Pommier C."/>
            <person name="Potin P."/>
            <person name="Poulain J."/>
            <person name="Quesneville H."/>
            <person name="Read B."/>
            <person name="Rensing S.A."/>
            <person name="Ritter A."/>
            <person name="Rousvoal S."/>
            <person name="Samanta M."/>
            <person name="Samson G."/>
            <person name="Schroeder D.C."/>
            <person name="Segurens B."/>
            <person name="Strittmatter M."/>
            <person name="Tonon T."/>
            <person name="Tregear J.W."/>
            <person name="Valentin K."/>
            <person name="von Dassow P."/>
            <person name="Yamagishi T."/>
            <person name="Van de Peer Y."/>
            <person name="Wincker P."/>
        </authorList>
    </citation>
    <scope>NUCLEOTIDE SEQUENCE [LARGE SCALE GENOMIC DNA]</scope>
    <source>
        <strain evidence="7">Ec32 / CCAP1310/4</strain>
    </source>
</reference>
<keyword evidence="1" id="KW-0547">Nucleotide-binding</keyword>
<protein>
    <recommendedName>
        <fullName evidence="5">AAA+ ATPase domain-containing protein</fullName>
    </recommendedName>
</protein>
<gene>
    <name evidence="6" type="ORF">Esi_0003_0145</name>
</gene>
<keyword evidence="2" id="KW-0067">ATP-binding</keyword>
<evidence type="ECO:0000256" key="3">
    <source>
        <dbReference type="SAM" id="Coils"/>
    </source>
</evidence>
<dbReference type="SUPFAM" id="SSF52540">
    <property type="entry name" value="P-loop containing nucleoside triphosphate hydrolases"/>
    <property type="match status" value="1"/>
</dbReference>
<dbReference type="Gene3D" id="3.40.50.300">
    <property type="entry name" value="P-loop containing nucleotide triphosphate hydrolases"/>
    <property type="match status" value="1"/>
</dbReference>
<dbReference type="GO" id="GO:0005739">
    <property type="term" value="C:mitochondrion"/>
    <property type="evidence" value="ECO:0007669"/>
    <property type="project" value="TreeGrafter"/>
</dbReference>
<dbReference type="AlphaFoldDB" id="D7FW02"/>
<keyword evidence="3" id="KW-0175">Coiled coil</keyword>
<dbReference type="InterPro" id="IPR021911">
    <property type="entry name" value="ATAD3_N"/>
</dbReference>
<dbReference type="EMBL" id="FN648486">
    <property type="protein sequence ID" value="CBJ25522.1"/>
    <property type="molecule type" value="Genomic_DNA"/>
</dbReference>
<dbReference type="eggNOG" id="KOG0742">
    <property type="taxonomic scope" value="Eukaryota"/>
</dbReference>
<dbReference type="Proteomes" id="UP000002630">
    <property type="component" value="Linkage Group LG02"/>
</dbReference>
<dbReference type="PANTHER" id="PTHR23075:SF12">
    <property type="entry name" value="AAA+ ATPASE DOMAIN-CONTAINING PROTEIN"/>
    <property type="match status" value="1"/>
</dbReference>
<dbReference type="GO" id="GO:0005524">
    <property type="term" value="F:ATP binding"/>
    <property type="evidence" value="ECO:0007669"/>
    <property type="project" value="UniProtKB-KW"/>
</dbReference>
<dbReference type="STRING" id="2880.D7FW02"/>
<dbReference type="EMBL" id="FN649727">
    <property type="protein sequence ID" value="CBJ25522.1"/>
    <property type="molecule type" value="Genomic_DNA"/>
</dbReference>
<proteinExistence type="predicted"/>
<dbReference type="GO" id="GO:0007005">
    <property type="term" value="P:mitochondrion organization"/>
    <property type="evidence" value="ECO:0007669"/>
    <property type="project" value="TreeGrafter"/>
</dbReference>
<feature type="region of interest" description="Disordered" evidence="4">
    <location>
        <begin position="1"/>
        <end position="61"/>
    </location>
</feature>
<accession>D7FW02</accession>